<dbReference type="PROSITE" id="PS50082">
    <property type="entry name" value="WD_REPEATS_2"/>
    <property type="match status" value="1"/>
</dbReference>
<dbReference type="InterPro" id="IPR011047">
    <property type="entry name" value="Quinoprotein_ADH-like_sf"/>
</dbReference>
<evidence type="ECO:0000256" key="2">
    <source>
        <dbReference type="SAM" id="MobiDB-lite"/>
    </source>
</evidence>
<evidence type="ECO:0000313" key="4">
    <source>
        <dbReference type="Proteomes" id="UP000188235"/>
    </source>
</evidence>
<dbReference type="RefSeq" id="WP_077349101.1">
    <property type="nucleotide sequence ID" value="NZ_CP019607.1"/>
</dbReference>
<keyword evidence="1" id="KW-0853">WD repeat</keyword>
<proteinExistence type="predicted"/>
<keyword evidence="4" id="KW-1185">Reference proteome</keyword>
<dbReference type="InterPro" id="IPR001680">
    <property type="entry name" value="WD40_rpt"/>
</dbReference>
<dbReference type="PROSITE" id="PS51257">
    <property type="entry name" value="PROKAR_LIPOPROTEIN"/>
    <property type="match status" value="1"/>
</dbReference>
<dbReference type="Gene3D" id="2.130.10.10">
    <property type="entry name" value="YVTN repeat-like/Quinoprotein amine dehydrogenase"/>
    <property type="match status" value="1"/>
</dbReference>
<accession>A0A1Q2CWX5</accession>
<gene>
    <name evidence="3" type="ORF">BW733_06885</name>
</gene>
<feature type="region of interest" description="Disordered" evidence="2">
    <location>
        <begin position="28"/>
        <end position="55"/>
    </location>
</feature>
<organism evidence="3 4">
    <name type="scientific">Tessaracoccus flavescens</name>
    <dbReference type="NCBI Taxonomy" id="399497"/>
    <lineage>
        <taxon>Bacteria</taxon>
        <taxon>Bacillati</taxon>
        <taxon>Actinomycetota</taxon>
        <taxon>Actinomycetes</taxon>
        <taxon>Propionibacteriales</taxon>
        <taxon>Propionibacteriaceae</taxon>
        <taxon>Tessaracoccus</taxon>
    </lineage>
</organism>
<feature type="repeat" description="WD" evidence="1">
    <location>
        <begin position="182"/>
        <end position="208"/>
    </location>
</feature>
<name>A0A1Q2CWX5_9ACTN</name>
<dbReference type="AlphaFoldDB" id="A0A1Q2CWX5"/>
<dbReference type="KEGG" id="tfa:BW733_06885"/>
<dbReference type="EMBL" id="CP019607">
    <property type="protein sequence ID" value="AQP50599.1"/>
    <property type="molecule type" value="Genomic_DNA"/>
</dbReference>
<sequence>MAESGIRRRTVLGASLVTLGGAACTTPDVGSSATPATIGSPPPASTGGPTPVDTRPTCVTLADHEFRFETLCGGSGGPVSDDRGNMQQLTYFGPVRATEAGVTAWFVNAIVAWDPATGRVSGLLAPKRSDSWAYAICGDATINASCDGTLAVHREGCLVDELKGHTLPKGAATAVLGLEAVDAQHLVSLGADGTLRLWDVESLSEVRSVQPEVEAPTWLTLDADAAIVLVTSADGTSLQSFSTELEPAQTLTDLPASTGGWKAVGKAKAVAVADGANAIVTVDLADSSVSEHKFQKTPLTVEALADSTLAVGMPARLTLVEPGGEEVVVRDGVRYGHAVGFSADGAATYLADGVGGVASFDTRSGELIRRFDEPGRIQ</sequence>
<dbReference type="Proteomes" id="UP000188235">
    <property type="component" value="Chromosome"/>
</dbReference>
<dbReference type="InterPro" id="IPR015943">
    <property type="entry name" value="WD40/YVTN_repeat-like_dom_sf"/>
</dbReference>
<reference evidence="3 4" key="1">
    <citation type="journal article" date="2008" name="Int. J. Syst. Evol. Microbiol.">
        <title>Tessaracoccus flavescens sp. nov., isolated from marine sediment.</title>
        <authorList>
            <person name="Lee D.W."/>
            <person name="Lee S.D."/>
        </authorList>
    </citation>
    <scope>NUCLEOTIDE SEQUENCE [LARGE SCALE GENOMIC DNA]</scope>
    <source>
        <strain evidence="3 4">SST-39T</strain>
    </source>
</reference>
<evidence type="ECO:0000313" key="3">
    <source>
        <dbReference type="EMBL" id="AQP50599.1"/>
    </source>
</evidence>
<dbReference type="STRING" id="399497.BW733_06885"/>
<dbReference type="SUPFAM" id="SSF50998">
    <property type="entry name" value="Quinoprotein alcohol dehydrogenase-like"/>
    <property type="match status" value="1"/>
</dbReference>
<protein>
    <submittedName>
        <fullName evidence="3">Uncharacterized protein</fullName>
    </submittedName>
</protein>
<dbReference type="OrthoDB" id="134501at2"/>
<evidence type="ECO:0000256" key="1">
    <source>
        <dbReference type="PROSITE-ProRule" id="PRU00221"/>
    </source>
</evidence>
<feature type="compositionally biased region" description="Polar residues" evidence="2">
    <location>
        <begin position="28"/>
        <end position="37"/>
    </location>
</feature>